<dbReference type="PANTHER" id="PTHR31274">
    <property type="entry name" value="PROTEIN ECM3"/>
    <property type="match status" value="1"/>
</dbReference>
<dbReference type="GO" id="GO:0016020">
    <property type="term" value="C:membrane"/>
    <property type="evidence" value="ECO:0007669"/>
    <property type="project" value="UniProtKB-SubCell"/>
</dbReference>
<name>A0A2H3BGF4_9AGAR</name>
<dbReference type="InterPro" id="IPR040254">
    <property type="entry name" value="Ecm3-like"/>
</dbReference>
<gene>
    <name evidence="7" type="ORF">ARMSODRAFT_957837</name>
</gene>
<organism evidence="7 8">
    <name type="scientific">Armillaria solidipes</name>
    <dbReference type="NCBI Taxonomy" id="1076256"/>
    <lineage>
        <taxon>Eukaryota</taxon>
        <taxon>Fungi</taxon>
        <taxon>Dikarya</taxon>
        <taxon>Basidiomycota</taxon>
        <taxon>Agaricomycotina</taxon>
        <taxon>Agaricomycetes</taxon>
        <taxon>Agaricomycetidae</taxon>
        <taxon>Agaricales</taxon>
        <taxon>Marasmiineae</taxon>
        <taxon>Physalacriaceae</taxon>
        <taxon>Armillaria</taxon>
    </lineage>
</organism>
<protein>
    <submittedName>
        <fullName evidence="7">Auxin efflux carrier</fullName>
    </submittedName>
</protein>
<reference evidence="8" key="1">
    <citation type="journal article" date="2017" name="Nat. Ecol. Evol.">
        <title>Genome expansion and lineage-specific genetic innovations in the forest pathogenic fungi Armillaria.</title>
        <authorList>
            <person name="Sipos G."/>
            <person name="Prasanna A.N."/>
            <person name="Walter M.C."/>
            <person name="O'Connor E."/>
            <person name="Balint B."/>
            <person name="Krizsan K."/>
            <person name="Kiss B."/>
            <person name="Hess J."/>
            <person name="Varga T."/>
            <person name="Slot J."/>
            <person name="Riley R."/>
            <person name="Boka B."/>
            <person name="Rigling D."/>
            <person name="Barry K."/>
            <person name="Lee J."/>
            <person name="Mihaltcheva S."/>
            <person name="LaButti K."/>
            <person name="Lipzen A."/>
            <person name="Waldron R."/>
            <person name="Moloney N.M."/>
            <person name="Sperisen C."/>
            <person name="Kredics L."/>
            <person name="Vagvoelgyi C."/>
            <person name="Patrignani A."/>
            <person name="Fitzpatrick D."/>
            <person name="Nagy I."/>
            <person name="Doyle S."/>
            <person name="Anderson J.B."/>
            <person name="Grigoriev I.V."/>
            <person name="Gueldener U."/>
            <person name="Muensterkoetter M."/>
            <person name="Nagy L.G."/>
        </authorList>
    </citation>
    <scope>NUCLEOTIDE SEQUENCE [LARGE SCALE GENOMIC DNA]</scope>
    <source>
        <strain evidence="8">28-4</strain>
    </source>
</reference>
<feature type="transmembrane region" description="Helical" evidence="6">
    <location>
        <begin position="70"/>
        <end position="92"/>
    </location>
</feature>
<keyword evidence="3 6" id="KW-1133">Transmembrane helix</keyword>
<dbReference type="Pfam" id="PF03547">
    <property type="entry name" value="Mem_trans"/>
    <property type="match status" value="1"/>
</dbReference>
<dbReference type="InterPro" id="IPR004776">
    <property type="entry name" value="Mem_transp_PIN-like"/>
</dbReference>
<feature type="transmembrane region" description="Helical" evidence="6">
    <location>
        <begin position="15"/>
        <end position="33"/>
    </location>
</feature>
<dbReference type="GO" id="GO:0055085">
    <property type="term" value="P:transmembrane transport"/>
    <property type="evidence" value="ECO:0007669"/>
    <property type="project" value="InterPro"/>
</dbReference>
<evidence type="ECO:0000256" key="2">
    <source>
        <dbReference type="ARBA" id="ARBA00022692"/>
    </source>
</evidence>
<feature type="transmembrane region" description="Helical" evidence="6">
    <location>
        <begin position="400"/>
        <end position="426"/>
    </location>
</feature>
<proteinExistence type="predicted"/>
<evidence type="ECO:0000313" key="7">
    <source>
        <dbReference type="EMBL" id="PBK68760.1"/>
    </source>
</evidence>
<evidence type="ECO:0000313" key="8">
    <source>
        <dbReference type="Proteomes" id="UP000218334"/>
    </source>
</evidence>
<keyword evidence="2 6" id="KW-0812">Transmembrane</keyword>
<accession>A0A2H3BGF4</accession>
<feature type="transmembrane region" description="Helical" evidence="6">
    <location>
        <begin position="361"/>
        <end position="388"/>
    </location>
</feature>
<feature type="region of interest" description="Disordered" evidence="5">
    <location>
        <begin position="207"/>
        <end position="240"/>
    </location>
</feature>
<dbReference type="PANTHER" id="PTHR31274:SF1">
    <property type="entry name" value="AGL149CP"/>
    <property type="match status" value="1"/>
</dbReference>
<comment type="subcellular location">
    <subcellularLocation>
        <location evidence="1">Membrane</location>
        <topology evidence="1">Multi-pass membrane protein</topology>
    </subcellularLocation>
</comment>
<evidence type="ECO:0000256" key="5">
    <source>
        <dbReference type="SAM" id="MobiDB-lite"/>
    </source>
</evidence>
<evidence type="ECO:0000256" key="6">
    <source>
        <dbReference type="SAM" id="Phobius"/>
    </source>
</evidence>
<evidence type="ECO:0000256" key="1">
    <source>
        <dbReference type="ARBA" id="ARBA00004141"/>
    </source>
</evidence>
<keyword evidence="8" id="KW-1185">Reference proteome</keyword>
<feature type="transmembrane region" description="Helical" evidence="6">
    <location>
        <begin position="104"/>
        <end position="129"/>
    </location>
</feature>
<sequence length="497" mass="54548">MVSTGQLIWVSFRPLLRLVMSVLGGFVITKADIFPAAAARGAGQIALNITMPCLMFSKMVPAFSSSNISVLGPLFTIGAIYQFMGVGLAWLIKQFFWVPHRFRYGMLAAGGWGNYGDIPTAVIMSITGAAPFNGEKDQDLAVAYISALILYYMFTFFPLGGNRLIALDFKGPDVEPEEVQENIRIRRKFVFNGLPKVLKEKVLRRGADPKDDCENQVESSERTRFEKTTNEPDDSQPHPRQDILFHEDATIVASSEAIQTIFRRTESVSPPPIATIHAEDKDSSPSYPPLPTNPIIHPISRRWKAILPTVRTAFESICMPASLAIIISFVIALITPVKALFVQVDGYYMPSAPDGEPPLAFVIDFAEFIGAASVPLGLICLGSALARLKVPRSQWSSMPVGAILSLAVVRMVVMPVLGVLICKGLIHVDFISKDDKVLQFVCIFFSCLPTATTQVFVTQVYSGTGSADHLPAFLIPQYLLMFLSMTALSAFTLQLLF</sequence>
<dbReference type="STRING" id="1076256.A0A2H3BGF4"/>
<feature type="transmembrane region" description="Helical" evidence="6">
    <location>
        <begin position="478"/>
        <end position="496"/>
    </location>
</feature>
<evidence type="ECO:0000256" key="4">
    <source>
        <dbReference type="ARBA" id="ARBA00023136"/>
    </source>
</evidence>
<dbReference type="EMBL" id="KZ293431">
    <property type="protein sequence ID" value="PBK68760.1"/>
    <property type="molecule type" value="Genomic_DNA"/>
</dbReference>
<feature type="transmembrane region" description="Helical" evidence="6">
    <location>
        <begin position="141"/>
        <end position="160"/>
    </location>
</feature>
<dbReference type="AlphaFoldDB" id="A0A2H3BGF4"/>
<feature type="transmembrane region" description="Helical" evidence="6">
    <location>
        <begin position="321"/>
        <end position="341"/>
    </location>
</feature>
<keyword evidence="4 6" id="KW-0472">Membrane</keyword>
<evidence type="ECO:0000256" key="3">
    <source>
        <dbReference type="ARBA" id="ARBA00022989"/>
    </source>
</evidence>
<dbReference type="Proteomes" id="UP000218334">
    <property type="component" value="Unassembled WGS sequence"/>
</dbReference>